<dbReference type="SUPFAM" id="SSF55904">
    <property type="entry name" value="Ornithine decarboxylase C-terminal domain"/>
    <property type="match status" value="1"/>
</dbReference>
<accession>A0A147K4Y5</accession>
<dbReference type="Gene3D" id="3.90.105.10">
    <property type="entry name" value="Molybdopterin biosynthesis moea protein, domain 2"/>
    <property type="match status" value="1"/>
</dbReference>
<evidence type="ECO:0000259" key="6">
    <source>
        <dbReference type="Pfam" id="PF01276"/>
    </source>
</evidence>
<gene>
    <name evidence="8" type="ORF">Q75_15255</name>
</gene>
<dbReference type="InterPro" id="IPR052357">
    <property type="entry name" value="Orn_Lys_Arg_decarboxylase-I"/>
</dbReference>
<dbReference type="GO" id="GO:0016831">
    <property type="term" value="F:carboxy-lyase activity"/>
    <property type="evidence" value="ECO:0007669"/>
    <property type="project" value="UniProtKB-KW"/>
</dbReference>
<comment type="caution">
    <text evidence="8">The sequence shown here is derived from an EMBL/GenBank/DDBJ whole genome shotgun (WGS) entry which is preliminary data.</text>
</comment>
<keyword evidence="3" id="KW-0210">Decarboxylase</keyword>
<sequence length="488" mass="54520">MDEKEKERNELKEKRTSLPLVEALMTHQKKKPYSYHVPGHKNGWVGRYSEDVRSFLSFDQTELSGLDDLHDPSGPIAEAESLLANYYQSHKSFFLVGGSTVGNLAAILSCVKEGEEVFVQKNCHKSVMNGVRLAKGHGVFLPIEWDDLTLSVTGVSSTLLKEAICQYPHVKVCILTYPTYYGITYNIKELIEICHENGMVVIVDEAHGAHFGVGAHFPQSSLLMGADIVIHSAHKTLPAMTMGSYLHIGSNRVDGVKVKEYLSLLQSSSPSYPIMMSLDWARDYLSTYNEQDEIYYITKRASFIQALWNVEGLFVVETDDPLKLLLRCEGYNGQQVLEALFREGVYAELGDSYQVLMVLPLLKEGEETYLEASVESIRLAVKYLLTQEPLMVTTPVVVPQHITSLVSIPDGTKTMEVDVVEAEGKVSAETLIPYPPGVPVVLKGELMKREHRREIERLLQSGVRFQGSNIGKSGKVLTYLLGEQEDKT</sequence>
<comment type="cofactor">
    <cofactor evidence="1">
        <name>pyridoxal 5'-phosphate</name>
        <dbReference type="ChEBI" id="CHEBI:597326"/>
    </cofactor>
</comment>
<comment type="similarity">
    <text evidence="2">Belongs to the Orn/Lys/Arg decarboxylase class-I family.</text>
</comment>
<name>A0A147K4Y5_9BACI</name>
<dbReference type="AlphaFoldDB" id="A0A147K4Y5"/>
<dbReference type="STRING" id="1150625.Q75_15255"/>
<dbReference type="InterPro" id="IPR008286">
    <property type="entry name" value="Prn/Lys/Arg_de-COase_C"/>
</dbReference>
<dbReference type="Proteomes" id="UP000074108">
    <property type="component" value="Unassembled WGS sequence"/>
</dbReference>
<feature type="domain" description="Orn/Lys/Arg decarboxylases family 1 pyridoxal-P attachment site" evidence="6">
    <location>
        <begin position="19"/>
        <end position="301"/>
    </location>
</feature>
<keyword evidence="4" id="KW-0663">Pyridoxal phosphate</keyword>
<dbReference type="Pfam" id="PF03711">
    <property type="entry name" value="OKR_DC_1_C"/>
    <property type="match status" value="1"/>
</dbReference>
<dbReference type="InterPro" id="IPR036633">
    <property type="entry name" value="Prn/Lys/Arg_de-COase_C_sf"/>
</dbReference>
<dbReference type="Gene3D" id="3.40.640.10">
    <property type="entry name" value="Type I PLP-dependent aspartate aminotransferase-like (Major domain)"/>
    <property type="match status" value="1"/>
</dbReference>
<keyword evidence="9" id="KW-1185">Reference proteome</keyword>
<dbReference type="Pfam" id="PF01276">
    <property type="entry name" value="OKR_DC_1"/>
    <property type="match status" value="1"/>
</dbReference>
<evidence type="ECO:0000256" key="3">
    <source>
        <dbReference type="ARBA" id="ARBA00022793"/>
    </source>
</evidence>
<keyword evidence="5" id="KW-0456">Lyase</keyword>
<evidence type="ECO:0000259" key="7">
    <source>
        <dbReference type="Pfam" id="PF03711"/>
    </source>
</evidence>
<evidence type="ECO:0000313" key="9">
    <source>
        <dbReference type="Proteomes" id="UP000074108"/>
    </source>
</evidence>
<evidence type="ECO:0000256" key="2">
    <source>
        <dbReference type="ARBA" id="ARBA00010671"/>
    </source>
</evidence>
<dbReference type="InterPro" id="IPR000310">
    <property type="entry name" value="Orn/Lys/Arg_deCO2ase_major_dom"/>
</dbReference>
<dbReference type="PANTHER" id="PTHR43277">
    <property type="entry name" value="ARGININE DECARBOXYLASE"/>
    <property type="match status" value="1"/>
</dbReference>
<dbReference type="OrthoDB" id="9815233at2"/>
<proteinExistence type="inferred from homology"/>
<dbReference type="SUPFAM" id="SSF53383">
    <property type="entry name" value="PLP-dependent transferases"/>
    <property type="match status" value="1"/>
</dbReference>
<protein>
    <submittedName>
        <fullName evidence="8">Uncharacterized protein</fullName>
    </submittedName>
</protein>
<reference evidence="8 9" key="1">
    <citation type="journal article" date="2016" name="Front. Microbiol.">
        <title>Microevolution Analysis of Bacillus coahuilensis Unveils Differences in Phosphorus Acquisition Strategies and Their Regulation.</title>
        <authorList>
            <person name="Gomez-Lunar Z."/>
            <person name="Hernandez-Gonzalez I."/>
            <person name="Rodriguez-Torres M.D."/>
            <person name="Souza V."/>
            <person name="Olmedo-Alvarez G."/>
        </authorList>
    </citation>
    <scope>NUCLEOTIDE SEQUENCE [LARGE SCALE GENOMIC DNA]</scope>
    <source>
        <strain evidence="9">p1.1.43</strain>
    </source>
</reference>
<feature type="domain" description="Orn/Lys/Arg decarboxylase C-terminal" evidence="7">
    <location>
        <begin position="413"/>
        <end position="456"/>
    </location>
</feature>
<evidence type="ECO:0000313" key="8">
    <source>
        <dbReference type="EMBL" id="KUP04581.1"/>
    </source>
</evidence>
<evidence type="ECO:0000256" key="5">
    <source>
        <dbReference type="ARBA" id="ARBA00023239"/>
    </source>
</evidence>
<evidence type="ECO:0000256" key="1">
    <source>
        <dbReference type="ARBA" id="ARBA00001933"/>
    </source>
</evidence>
<organism evidence="8 9">
    <name type="scientific">Bacillus coahuilensis p1.1.43</name>
    <dbReference type="NCBI Taxonomy" id="1150625"/>
    <lineage>
        <taxon>Bacteria</taxon>
        <taxon>Bacillati</taxon>
        <taxon>Bacillota</taxon>
        <taxon>Bacilli</taxon>
        <taxon>Bacillales</taxon>
        <taxon>Bacillaceae</taxon>
        <taxon>Bacillus</taxon>
    </lineage>
</organism>
<dbReference type="PANTHER" id="PTHR43277:SF3">
    <property type="entry name" value="DECARBOXYLASE, PUTATIVE-RELATED"/>
    <property type="match status" value="1"/>
</dbReference>
<dbReference type="InterPro" id="IPR015424">
    <property type="entry name" value="PyrdxlP-dep_Trfase"/>
</dbReference>
<dbReference type="PATRIC" id="fig|1150625.3.peg.3183"/>
<dbReference type="InterPro" id="IPR015421">
    <property type="entry name" value="PyrdxlP-dep_Trfase_major"/>
</dbReference>
<evidence type="ECO:0000256" key="4">
    <source>
        <dbReference type="ARBA" id="ARBA00022898"/>
    </source>
</evidence>
<dbReference type="EMBL" id="LDYG01000049">
    <property type="protein sequence ID" value="KUP04581.1"/>
    <property type="molecule type" value="Genomic_DNA"/>
</dbReference>